<evidence type="ECO:0000313" key="1">
    <source>
        <dbReference type="EMBL" id="ODV65282.1"/>
    </source>
</evidence>
<evidence type="ECO:0000313" key="2">
    <source>
        <dbReference type="Proteomes" id="UP000095085"/>
    </source>
</evidence>
<organism evidence="1 2">
    <name type="scientific">Hyphopichia burtonii NRRL Y-1933</name>
    <dbReference type="NCBI Taxonomy" id="984485"/>
    <lineage>
        <taxon>Eukaryota</taxon>
        <taxon>Fungi</taxon>
        <taxon>Dikarya</taxon>
        <taxon>Ascomycota</taxon>
        <taxon>Saccharomycotina</taxon>
        <taxon>Pichiomycetes</taxon>
        <taxon>Debaryomycetaceae</taxon>
        <taxon>Hyphopichia</taxon>
    </lineage>
</organism>
<dbReference type="OrthoDB" id="10604047at2759"/>
<dbReference type="Proteomes" id="UP000095085">
    <property type="component" value="Unassembled WGS sequence"/>
</dbReference>
<dbReference type="EMBL" id="KV454545">
    <property type="protein sequence ID" value="ODV65282.1"/>
    <property type="molecule type" value="Genomic_DNA"/>
</dbReference>
<name>A0A1E4RDF7_9ASCO</name>
<dbReference type="AlphaFoldDB" id="A0A1E4RDF7"/>
<reference evidence="2" key="1">
    <citation type="submission" date="2016-05" db="EMBL/GenBank/DDBJ databases">
        <title>Comparative genomics of biotechnologically important yeasts.</title>
        <authorList>
            <consortium name="DOE Joint Genome Institute"/>
            <person name="Riley R."/>
            <person name="Haridas S."/>
            <person name="Wolfe K.H."/>
            <person name="Lopes M.R."/>
            <person name="Hittinger C.T."/>
            <person name="Goker M."/>
            <person name="Salamov A."/>
            <person name="Wisecaver J."/>
            <person name="Long T.M."/>
            <person name="Aerts A.L."/>
            <person name="Barry K."/>
            <person name="Choi C."/>
            <person name="Clum A."/>
            <person name="Coughlan A.Y."/>
            <person name="Deshpande S."/>
            <person name="Douglass A.P."/>
            <person name="Hanson S.J."/>
            <person name="Klenk H.-P."/>
            <person name="Labutti K."/>
            <person name="Lapidus A."/>
            <person name="Lindquist E."/>
            <person name="Lipzen A."/>
            <person name="Meier-Kolthoff J.P."/>
            <person name="Ohm R.A."/>
            <person name="Otillar R.P."/>
            <person name="Pangilinan J."/>
            <person name="Peng Y."/>
            <person name="Rokas A."/>
            <person name="Rosa C.A."/>
            <person name="Scheuner C."/>
            <person name="Sibirny A.A."/>
            <person name="Slot J.C."/>
            <person name="Stielow J.B."/>
            <person name="Sun H."/>
            <person name="Kurtzman C.P."/>
            <person name="Blackwell M."/>
            <person name="Grigoriev I.V."/>
            <person name="Jeffries T.W."/>
        </authorList>
    </citation>
    <scope>NUCLEOTIDE SEQUENCE [LARGE SCALE GENOMIC DNA]</scope>
    <source>
        <strain evidence="2">NRRL Y-1933</strain>
    </source>
</reference>
<accession>A0A1E4RDF7</accession>
<protein>
    <submittedName>
        <fullName evidence="1">Uncharacterized protein</fullName>
    </submittedName>
</protein>
<dbReference type="RefSeq" id="XP_020074349.1">
    <property type="nucleotide sequence ID" value="XM_020223150.1"/>
</dbReference>
<gene>
    <name evidence="1" type="ORF">HYPBUDRAFT_232335</name>
</gene>
<dbReference type="GeneID" id="30997699"/>
<sequence length="110" mass="12632">MVDRGSIPRRGAFSYHSLRKWFSGKIQRCHRWAPGSIPGLRICFLHIFNAINTLRIVSLPCSLGLNPQNDCKSLTKMNYHQGEKIRETHLTLGVRMSSPRIQKVHFAAFQ</sequence>
<proteinExistence type="predicted"/>
<keyword evidence="2" id="KW-1185">Reference proteome</keyword>